<keyword evidence="2 5" id="KW-0812">Transmembrane</keyword>
<evidence type="ECO:0000259" key="6">
    <source>
        <dbReference type="PROSITE" id="PS50234"/>
    </source>
</evidence>
<dbReference type="NCBIfam" id="NF010238">
    <property type="entry name" value="PRK13685.1"/>
    <property type="match status" value="1"/>
</dbReference>
<dbReference type="InterPro" id="IPR002035">
    <property type="entry name" value="VWF_A"/>
</dbReference>
<dbReference type="Pfam" id="PF13519">
    <property type="entry name" value="VWA_2"/>
    <property type="match status" value="1"/>
</dbReference>
<keyword evidence="4 5" id="KW-0472">Membrane</keyword>
<dbReference type="EMBL" id="LVHI01000012">
    <property type="protein sequence ID" value="OAK54253.1"/>
    <property type="molecule type" value="Genomic_DNA"/>
</dbReference>
<dbReference type="SMART" id="SM00327">
    <property type="entry name" value="VWA"/>
    <property type="match status" value="1"/>
</dbReference>
<dbReference type="RefSeq" id="WP_068424207.1">
    <property type="nucleotide sequence ID" value="NZ_LVHI01000012.1"/>
</dbReference>
<dbReference type="AlphaFoldDB" id="A0A177YFG2"/>
<feature type="domain" description="VWFA" evidence="6">
    <location>
        <begin position="90"/>
        <end position="290"/>
    </location>
</feature>
<dbReference type="PANTHER" id="PTHR22550">
    <property type="entry name" value="SPORE GERMINATION PROTEIN"/>
    <property type="match status" value="1"/>
</dbReference>
<feature type="transmembrane region" description="Helical" evidence="5">
    <location>
        <begin position="307"/>
        <end position="325"/>
    </location>
</feature>
<evidence type="ECO:0000256" key="5">
    <source>
        <dbReference type="SAM" id="Phobius"/>
    </source>
</evidence>
<dbReference type="Gene3D" id="3.40.50.410">
    <property type="entry name" value="von Willebrand factor, type A domain"/>
    <property type="match status" value="1"/>
</dbReference>
<organism evidence="7 8">
    <name type="scientific">Rhodococcoides kyotonense</name>
    <dbReference type="NCBI Taxonomy" id="398843"/>
    <lineage>
        <taxon>Bacteria</taxon>
        <taxon>Bacillati</taxon>
        <taxon>Actinomycetota</taxon>
        <taxon>Actinomycetes</taxon>
        <taxon>Mycobacteriales</taxon>
        <taxon>Nocardiaceae</taxon>
        <taxon>Rhodococcoides</taxon>
    </lineage>
</organism>
<dbReference type="Pfam" id="PF07584">
    <property type="entry name" value="BatA"/>
    <property type="match status" value="1"/>
</dbReference>
<dbReference type="InterPro" id="IPR024163">
    <property type="entry name" value="Aerotolerance_reg_N"/>
</dbReference>
<gene>
    <name evidence="7" type="ORF">A3K89_02220</name>
</gene>
<dbReference type="PROSITE" id="PS50234">
    <property type="entry name" value="VWFA"/>
    <property type="match status" value="1"/>
</dbReference>
<name>A0A177YFG2_9NOCA</name>
<keyword evidence="8" id="KW-1185">Reference proteome</keyword>
<dbReference type="InterPro" id="IPR050768">
    <property type="entry name" value="UPF0353/GerABKA_families"/>
</dbReference>
<dbReference type="SUPFAM" id="SSF53300">
    <property type="entry name" value="vWA-like"/>
    <property type="match status" value="1"/>
</dbReference>
<dbReference type="Proteomes" id="UP000077519">
    <property type="component" value="Unassembled WGS sequence"/>
</dbReference>
<accession>A0A177YFG2</accession>
<evidence type="ECO:0000313" key="7">
    <source>
        <dbReference type="EMBL" id="OAK54253.1"/>
    </source>
</evidence>
<evidence type="ECO:0000256" key="4">
    <source>
        <dbReference type="ARBA" id="ARBA00023136"/>
    </source>
</evidence>
<dbReference type="InterPro" id="IPR036465">
    <property type="entry name" value="vWFA_dom_sf"/>
</dbReference>
<proteinExistence type="predicted"/>
<keyword evidence="3 5" id="KW-1133">Transmembrane helix</keyword>
<feature type="transmembrane region" description="Helical" evidence="5">
    <location>
        <begin position="55"/>
        <end position="77"/>
    </location>
</feature>
<protein>
    <recommendedName>
        <fullName evidence="6">VWFA domain-containing protein</fullName>
    </recommendedName>
</protein>
<evidence type="ECO:0000256" key="3">
    <source>
        <dbReference type="ARBA" id="ARBA00022989"/>
    </source>
</evidence>
<reference evidence="7 8" key="1">
    <citation type="submission" date="2016-03" db="EMBL/GenBank/DDBJ databases">
        <title>Genome sequence of Rhodococcus kyotonensis KB10.</title>
        <authorList>
            <person name="Jeong H."/>
            <person name="Hong C.E."/>
            <person name="Jo S.H."/>
            <person name="Park J.M."/>
        </authorList>
    </citation>
    <scope>NUCLEOTIDE SEQUENCE [LARGE SCALE GENOMIC DNA]</scope>
    <source>
        <strain evidence="7 8">KB10</strain>
    </source>
</reference>
<comment type="caution">
    <text evidence="7">The sequence shown here is derived from an EMBL/GenBank/DDBJ whole genome shotgun (WGS) entry which is preliminary data.</text>
</comment>
<feature type="transmembrane region" description="Helical" evidence="5">
    <location>
        <begin position="6"/>
        <end position="28"/>
    </location>
</feature>
<evidence type="ECO:0000256" key="1">
    <source>
        <dbReference type="ARBA" id="ARBA00022475"/>
    </source>
</evidence>
<sequence length="330" mass="35121">MSLSDFTSPWWLLFLLVVIGLVVGYVLVQRTRHRHTLRFSNMDLLEKVAPTRPGYWRHVPTALVLVGLLLLTVALAGPTSDQKVPRNRATVMLVIDVSLSMEATDVEPSRLAAAQEAGKSFADGLTPGINLGLVAFAGTASVLVSPTANREATKTAIDKLQLSERTATGEAIFTSLQSIDTLGAVLGGGDAAPPARIVLLSDGKQTVPESPDDPRGGYTAARAAKDKNVPISTISFGTSYGTVDIEDDSGVERVPVPVDDPSLREIANLSGGSFFTASSLEELRAVYDTLEEQIGFEITRGDASRPWLILGVLFTATGLGTALVLRQRLP</sequence>
<evidence type="ECO:0000313" key="8">
    <source>
        <dbReference type="Proteomes" id="UP000077519"/>
    </source>
</evidence>
<keyword evidence="1" id="KW-1003">Cell membrane</keyword>
<evidence type="ECO:0000256" key="2">
    <source>
        <dbReference type="ARBA" id="ARBA00022692"/>
    </source>
</evidence>
<dbReference type="PANTHER" id="PTHR22550:SF5">
    <property type="entry name" value="LEUCINE ZIPPER PROTEIN 4"/>
    <property type="match status" value="1"/>
</dbReference>